<protein>
    <submittedName>
        <fullName evidence="2">Uncharacterized protein</fullName>
    </submittedName>
</protein>
<organism evidence="2">
    <name type="scientific">uncultured Solirubrobacteraceae bacterium</name>
    <dbReference type="NCBI Taxonomy" id="1162706"/>
    <lineage>
        <taxon>Bacteria</taxon>
        <taxon>Bacillati</taxon>
        <taxon>Actinomycetota</taxon>
        <taxon>Thermoleophilia</taxon>
        <taxon>Solirubrobacterales</taxon>
        <taxon>Solirubrobacteraceae</taxon>
        <taxon>environmental samples</taxon>
    </lineage>
</organism>
<sequence length="26" mass="2783">GAGSRGAACRAHRAARVVDRAQHRPR</sequence>
<feature type="compositionally biased region" description="Basic and acidic residues" evidence="1">
    <location>
        <begin position="16"/>
        <end position="26"/>
    </location>
</feature>
<name>A0A6J4STQ7_9ACTN</name>
<gene>
    <name evidence="2" type="ORF">AVDCRST_MAG85-1999</name>
</gene>
<accession>A0A6J4STQ7</accession>
<reference evidence="2" key="1">
    <citation type="submission" date="2020-02" db="EMBL/GenBank/DDBJ databases">
        <authorList>
            <person name="Meier V. D."/>
        </authorList>
    </citation>
    <scope>NUCLEOTIDE SEQUENCE</scope>
    <source>
        <strain evidence="2">AVDCRST_MAG85</strain>
    </source>
</reference>
<feature type="non-terminal residue" evidence="2">
    <location>
        <position position="26"/>
    </location>
</feature>
<feature type="region of interest" description="Disordered" evidence="1">
    <location>
        <begin position="1"/>
        <end position="26"/>
    </location>
</feature>
<proteinExistence type="predicted"/>
<dbReference type="AlphaFoldDB" id="A0A6J4STQ7"/>
<feature type="non-terminal residue" evidence="2">
    <location>
        <position position="1"/>
    </location>
</feature>
<dbReference type="EMBL" id="CADCVT010000215">
    <property type="protein sequence ID" value="CAA9505100.1"/>
    <property type="molecule type" value="Genomic_DNA"/>
</dbReference>
<evidence type="ECO:0000313" key="2">
    <source>
        <dbReference type="EMBL" id="CAA9505100.1"/>
    </source>
</evidence>
<evidence type="ECO:0000256" key="1">
    <source>
        <dbReference type="SAM" id="MobiDB-lite"/>
    </source>
</evidence>